<dbReference type="InterPro" id="IPR020846">
    <property type="entry name" value="MFS_dom"/>
</dbReference>
<feature type="transmembrane region" description="Helical" evidence="6">
    <location>
        <begin position="143"/>
        <end position="166"/>
    </location>
</feature>
<feature type="transmembrane region" description="Helical" evidence="6">
    <location>
        <begin position="45"/>
        <end position="73"/>
    </location>
</feature>
<sequence>MQTDQFIPNNQVSRKTIFAIIGTGVMSFCGILLETAMNVTFPTLMHVFGVSISAVQWITSGYLLVASLVMTLASYMHKRFKLKQIFAWAVLLFFVGLFLCVSATNFSMLLIGRLISGVATGMTTPLLFGIISHDIPVQKLGRYMAIGAIIVSMASVGPTYGGIILYSLGWRAIFWIVLPLALIAAVIGLLNIQQTRPLQKPRLDIMGFFWLAGVFVLISLAFNEASIHGWNSSNFWAFLILGLLAGGLYVWHAHHFAFPLIDINIFKYHRFVLSFVAYALCQLINIGMSFLLPNFGQLVLGANSLLAGLLLLPGSLLRLILMPFGGVVLDKHGAALPILTGISASLISGILFFSFQASLTIPLMTIFYALFSAGFSLTFSNLLTDGMKQLPSKLKGDGNAAFNAIQQYSGSIGASLMATFISISQMNAHGLSSVTATARGSRNDFILLIGMELIMLFLQLIDFRKQRKTAEMR</sequence>
<dbReference type="PANTHER" id="PTHR42718:SF9">
    <property type="entry name" value="MAJOR FACILITATOR SUPERFAMILY MULTIDRUG TRANSPORTER MFSC"/>
    <property type="match status" value="1"/>
</dbReference>
<evidence type="ECO:0000256" key="6">
    <source>
        <dbReference type="SAM" id="Phobius"/>
    </source>
</evidence>
<dbReference type="PROSITE" id="PS50850">
    <property type="entry name" value="MFS"/>
    <property type="match status" value="1"/>
</dbReference>
<keyword evidence="4 6" id="KW-1133">Transmembrane helix</keyword>
<dbReference type="PATRIC" id="fig|319653.3.peg.2131"/>
<dbReference type="RefSeq" id="WP_057806023.1">
    <property type="nucleotide sequence ID" value="NZ_BJYP01000016.1"/>
</dbReference>
<name>A0A0R2K5Y3_9LACO</name>
<accession>A0A0R2K5Y3</accession>
<dbReference type="PRINTS" id="PR01036">
    <property type="entry name" value="TCRTETB"/>
</dbReference>
<dbReference type="Gene3D" id="1.20.1720.10">
    <property type="entry name" value="Multidrug resistance protein D"/>
    <property type="match status" value="1"/>
</dbReference>
<evidence type="ECO:0000256" key="4">
    <source>
        <dbReference type="ARBA" id="ARBA00022989"/>
    </source>
</evidence>
<evidence type="ECO:0000313" key="10">
    <source>
        <dbReference type="Proteomes" id="UP000051749"/>
    </source>
</evidence>
<keyword evidence="3 6" id="KW-0812">Transmembrane</keyword>
<evidence type="ECO:0000313" key="9">
    <source>
        <dbReference type="EMBL" id="SER48011.1"/>
    </source>
</evidence>
<dbReference type="InterPro" id="IPR011701">
    <property type="entry name" value="MFS"/>
</dbReference>
<dbReference type="Gene3D" id="1.20.1250.20">
    <property type="entry name" value="MFS general substrate transporter like domains"/>
    <property type="match status" value="1"/>
</dbReference>
<dbReference type="GO" id="GO:0005886">
    <property type="term" value="C:plasma membrane"/>
    <property type="evidence" value="ECO:0007669"/>
    <property type="project" value="UniProtKB-SubCell"/>
</dbReference>
<dbReference type="Pfam" id="PF07690">
    <property type="entry name" value="MFS_1"/>
    <property type="match status" value="1"/>
</dbReference>
<dbReference type="STRING" id="319653.SAMN04487973_10792"/>
<dbReference type="GeneID" id="76043448"/>
<feature type="transmembrane region" description="Helical" evidence="6">
    <location>
        <begin position="298"/>
        <end position="321"/>
    </location>
</feature>
<dbReference type="GO" id="GO:0022857">
    <property type="term" value="F:transmembrane transporter activity"/>
    <property type="evidence" value="ECO:0007669"/>
    <property type="project" value="InterPro"/>
</dbReference>
<feature type="transmembrane region" description="Helical" evidence="6">
    <location>
        <begin position="361"/>
        <end position="384"/>
    </location>
</feature>
<reference evidence="9 11" key="2">
    <citation type="submission" date="2016-10" db="EMBL/GenBank/DDBJ databases">
        <authorList>
            <person name="Varghese N."/>
            <person name="Submissions S."/>
        </authorList>
    </citation>
    <scope>NUCLEOTIDE SEQUENCE [LARGE SCALE GENOMIC DNA]</scope>
    <source>
        <strain evidence="9 11">CGMCC 1.3889</strain>
    </source>
</reference>
<feature type="transmembrane region" description="Helical" evidence="6">
    <location>
        <begin position="203"/>
        <end position="222"/>
    </location>
</feature>
<feature type="transmembrane region" description="Helical" evidence="6">
    <location>
        <begin position="445"/>
        <end position="463"/>
    </location>
</feature>
<feature type="domain" description="Major facilitator superfamily (MFS) profile" evidence="7">
    <location>
        <begin position="15"/>
        <end position="467"/>
    </location>
</feature>
<evidence type="ECO:0000259" key="7">
    <source>
        <dbReference type="PROSITE" id="PS50850"/>
    </source>
</evidence>
<feature type="transmembrane region" description="Helical" evidence="6">
    <location>
        <begin position="271"/>
        <end position="292"/>
    </location>
</feature>
<evidence type="ECO:0000256" key="5">
    <source>
        <dbReference type="ARBA" id="ARBA00023136"/>
    </source>
</evidence>
<evidence type="ECO:0000313" key="8">
    <source>
        <dbReference type="EMBL" id="KRN82709.1"/>
    </source>
</evidence>
<keyword evidence="2" id="KW-0813">Transport</keyword>
<comment type="subcellular location">
    <subcellularLocation>
        <location evidence="1">Cell membrane</location>
        <topology evidence="1">Multi-pass membrane protein</topology>
    </subcellularLocation>
</comment>
<feature type="transmembrane region" description="Helical" evidence="6">
    <location>
        <begin position="234"/>
        <end position="251"/>
    </location>
</feature>
<feature type="transmembrane region" description="Helical" evidence="6">
    <location>
        <begin position="12"/>
        <end position="33"/>
    </location>
</feature>
<comment type="caution">
    <text evidence="8">The sequence shown here is derived from an EMBL/GenBank/DDBJ whole genome shotgun (WGS) entry which is preliminary data.</text>
</comment>
<feature type="transmembrane region" description="Helical" evidence="6">
    <location>
        <begin position="110"/>
        <end position="131"/>
    </location>
</feature>
<dbReference type="OrthoDB" id="9816041at2"/>
<keyword evidence="11" id="KW-1185">Reference proteome</keyword>
<evidence type="ECO:0000256" key="2">
    <source>
        <dbReference type="ARBA" id="ARBA00022448"/>
    </source>
</evidence>
<proteinExistence type="predicted"/>
<reference evidence="8 10" key="1">
    <citation type="journal article" date="2015" name="Genome Announc.">
        <title>Expanding the biotechnology potential of lactobacilli through comparative genomics of 213 strains and associated genera.</title>
        <authorList>
            <person name="Sun Z."/>
            <person name="Harris H.M."/>
            <person name="McCann A."/>
            <person name="Guo C."/>
            <person name="Argimon S."/>
            <person name="Zhang W."/>
            <person name="Yang X."/>
            <person name="Jeffery I.B."/>
            <person name="Cooney J.C."/>
            <person name="Kagawa T.F."/>
            <person name="Liu W."/>
            <person name="Song Y."/>
            <person name="Salvetti E."/>
            <person name="Wrobel A."/>
            <person name="Rasinkangas P."/>
            <person name="Parkhill J."/>
            <person name="Rea M.C."/>
            <person name="O'Sullivan O."/>
            <person name="Ritari J."/>
            <person name="Douillard F.P."/>
            <person name="Paul Ross R."/>
            <person name="Yang R."/>
            <person name="Briner A.E."/>
            <person name="Felis G.E."/>
            <person name="de Vos W.M."/>
            <person name="Barrangou R."/>
            <person name="Klaenhammer T.R."/>
            <person name="Caufield P.W."/>
            <person name="Cui Y."/>
            <person name="Zhang H."/>
            <person name="O'Toole P.W."/>
        </authorList>
    </citation>
    <scope>NUCLEOTIDE SEQUENCE [LARGE SCALE GENOMIC DNA]</scope>
    <source>
        <strain evidence="8 10">DSM 22301</strain>
    </source>
</reference>
<evidence type="ECO:0000313" key="11">
    <source>
        <dbReference type="Proteomes" id="UP000182818"/>
    </source>
</evidence>
<dbReference type="EMBL" id="FOGK01000007">
    <property type="protein sequence ID" value="SER48011.1"/>
    <property type="molecule type" value="Genomic_DNA"/>
</dbReference>
<dbReference type="PANTHER" id="PTHR42718">
    <property type="entry name" value="MAJOR FACILITATOR SUPERFAMILY MULTIDRUG TRANSPORTER MFSC"/>
    <property type="match status" value="1"/>
</dbReference>
<dbReference type="SUPFAM" id="SSF103473">
    <property type="entry name" value="MFS general substrate transporter"/>
    <property type="match status" value="1"/>
</dbReference>
<protein>
    <submittedName>
        <fullName evidence="9">Drug resistance transporter, EmrB/QacA subfamily</fullName>
    </submittedName>
    <submittedName>
        <fullName evidence="8">Transport protein</fullName>
    </submittedName>
</protein>
<evidence type="ECO:0000256" key="1">
    <source>
        <dbReference type="ARBA" id="ARBA00004651"/>
    </source>
</evidence>
<feature type="transmembrane region" description="Helical" evidence="6">
    <location>
        <begin position="172"/>
        <end position="191"/>
    </location>
</feature>
<dbReference type="AlphaFoldDB" id="A0A0R2K5Y3"/>
<feature type="transmembrane region" description="Helical" evidence="6">
    <location>
        <begin position="85"/>
        <end position="104"/>
    </location>
</feature>
<dbReference type="EMBL" id="JQBY01000008">
    <property type="protein sequence ID" value="KRN82709.1"/>
    <property type="molecule type" value="Genomic_DNA"/>
</dbReference>
<feature type="transmembrane region" description="Helical" evidence="6">
    <location>
        <begin position="405"/>
        <end position="425"/>
    </location>
</feature>
<feature type="transmembrane region" description="Helical" evidence="6">
    <location>
        <begin position="333"/>
        <end position="355"/>
    </location>
</feature>
<dbReference type="Proteomes" id="UP000182818">
    <property type="component" value="Unassembled WGS sequence"/>
</dbReference>
<dbReference type="InterPro" id="IPR036259">
    <property type="entry name" value="MFS_trans_sf"/>
</dbReference>
<dbReference type="Proteomes" id="UP000051749">
    <property type="component" value="Unassembled WGS sequence"/>
</dbReference>
<keyword evidence="5 6" id="KW-0472">Membrane</keyword>
<organism evidence="8 10">
    <name type="scientific">Pediococcus ethanolidurans</name>
    <dbReference type="NCBI Taxonomy" id="319653"/>
    <lineage>
        <taxon>Bacteria</taxon>
        <taxon>Bacillati</taxon>
        <taxon>Bacillota</taxon>
        <taxon>Bacilli</taxon>
        <taxon>Lactobacillales</taxon>
        <taxon>Lactobacillaceae</taxon>
        <taxon>Pediococcus</taxon>
    </lineage>
</organism>
<evidence type="ECO:0000256" key="3">
    <source>
        <dbReference type="ARBA" id="ARBA00022692"/>
    </source>
</evidence>
<gene>
    <name evidence="8" type="ORF">IV87_GL002093</name>
    <name evidence="9" type="ORF">SAMN04487973_10792</name>
</gene>